<dbReference type="PROSITE" id="PS00086">
    <property type="entry name" value="CYTOCHROME_P450"/>
    <property type="match status" value="1"/>
</dbReference>
<protein>
    <submittedName>
        <fullName evidence="10">Cytochrome P450</fullName>
    </submittedName>
</protein>
<dbReference type="GO" id="GO:0005506">
    <property type="term" value="F:iron ion binding"/>
    <property type="evidence" value="ECO:0007669"/>
    <property type="project" value="InterPro"/>
</dbReference>
<keyword evidence="11" id="KW-1185">Reference proteome</keyword>
<dbReference type="EMBL" id="PJMY01000003">
    <property type="protein sequence ID" value="PKV97625.1"/>
    <property type="molecule type" value="Genomic_DNA"/>
</dbReference>
<proteinExistence type="inferred from homology"/>
<comment type="pathway">
    <text evidence="1">Antibiotic biosynthesis; vancomycin biosynthesis.</text>
</comment>
<evidence type="ECO:0000256" key="2">
    <source>
        <dbReference type="ARBA" id="ARBA00010617"/>
    </source>
</evidence>
<evidence type="ECO:0000256" key="5">
    <source>
        <dbReference type="ARBA" id="ARBA00023002"/>
    </source>
</evidence>
<keyword evidence="4 9" id="KW-0479">Metal-binding</keyword>
<reference evidence="10 11" key="1">
    <citation type="submission" date="2017-12" db="EMBL/GenBank/DDBJ databases">
        <title>Sequencing the genomes of 1000 Actinobacteria strains.</title>
        <authorList>
            <person name="Klenk H.-P."/>
        </authorList>
    </citation>
    <scope>NUCLEOTIDE SEQUENCE [LARGE SCALE GENOMIC DNA]</scope>
    <source>
        <strain evidence="10 11">DSM 45165</strain>
    </source>
</reference>
<sequence>MTGSAYVFDLFADGFAENPYPHYAELRETAPAHEHPLGFWLLSRYDDVARLQRDSHSVDEQHLSRLPSWKSDSGTLGKENRMMRGLALLDRDPPDHTRLRRLVSQAFTRRAVEALEPRIIELVDEALDRISEAGAADVVAELAFPLPFTVISELLGIPRVEHDRLRDLTGTLALGLEPLASPDLQSRTRGASRELEAMVADLVDWKRGRRDDDLLAALLAAEHDGDVLSRDELVAQVAFLYVAGHETTVNLIAGGILALLRHPEQYALLRAEPALAVNAVEELVRYDTPVQLMRRITREPVSVRGSVIPAGSWVVACLAAANRDPEFWGADADELRLDRDNAHRNVSFGAGVHHCVGAALARLEARIAFERFTQRFAAPELQGVRWNGRINVRGPASLPIAVP</sequence>
<evidence type="ECO:0000256" key="8">
    <source>
        <dbReference type="ARBA" id="ARBA00055433"/>
    </source>
</evidence>
<dbReference type="CDD" id="cd20625">
    <property type="entry name" value="CYP164-like"/>
    <property type="match status" value="1"/>
</dbReference>
<comment type="function">
    <text evidence="8">Involved in the coupling of aromatic side chains of the heptapeptide of vancomycin.</text>
</comment>
<dbReference type="InterPro" id="IPR017972">
    <property type="entry name" value="Cyt_P450_CS"/>
</dbReference>
<dbReference type="Gene3D" id="1.10.630.10">
    <property type="entry name" value="Cytochrome P450"/>
    <property type="match status" value="1"/>
</dbReference>
<dbReference type="Proteomes" id="UP000233750">
    <property type="component" value="Unassembled WGS sequence"/>
</dbReference>
<comment type="similarity">
    <text evidence="2 9">Belongs to the cytochrome P450 family.</text>
</comment>
<keyword evidence="5 9" id="KW-0560">Oxidoreductase</keyword>
<dbReference type="Pfam" id="PF00067">
    <property type="entry name" value="p450"/>
    <property type="match status" value="1"/>
</dbReference>
<evidence type="ECO:0000256" key="1">
    <source>
        <dbReference type="ARBA" id="ARBA00004660"/>
    </source>
</evidence>
<evidence type="ECO:0000256" key="7">
    <source>
        <dbReference type="ARBA" id="ARBA00023033"/>
    </source>
</evidence>
<evidence type="ECO:0000256" key="3">
    <source>
        <dbReference type="ARBA" id="ARBA00022617"/>
    </source>
</evidence>
<dbReference type="FunFam" id="1.10.630.10:FF:000018">
    <property type="entry name" value="Cytochrome P450 monooxygenase"/>
    <property type="match status" value="1"/>
</dbReference>
<comment type="caution">
    <text evidence="10">The sequence shown here is derived from an EMBL/GenBank/DDBJ whole genome shotgun (WGS) entry which is preliminary data.</text>
</comment>
<keyword evidence="6 9" id="KW-0408">Iron</keyword>
<dbReference type="AlphaFoldDB" id="A0A2N3WUU3"/>
<dbReference type="OrthoDB" id="3213397at2"/>
<evidence type="ECO:0000256" key="6">
    <source>
        <dbReference type="ARBA" id="ARBA00023004"/>
    </source>
</evidence>
<evidence type="ECO:0000313" key="10">
    <source>
        <dbReference type="EMBL" id="PKV97625.1"/>
    </source>
</evidence>
<dbReference type="InterPro" id="IPR002397">
    <property type="entry name" value="Cyt_P450_B"/>
</dbReference>
<dbReference type="InterPro" id="IPR001128">
    <property type="entry name" value="Cyt_P450"/>
</dbReference>
<dbReference type="RefSeq" id="WP_101440319.1">
    <property type="nucleotide sequence ID" value="NZ_PJMY01000003.1"/>
</dbReference>
<keyword evidence="7 9" id="KW-0503">Monooxygenase</keyword>
<dbReference type="SUPFAM" id="SSF48264">
    <property type="entry name" value="Cytochrome P450"/>
    <property type="match status" value="1"/>
</dbReference>
<evidence type="ECO:0000256" key="9">
    <source>
        <dbReference type="RuleBase" id="RU000461"/>
    </source>
</evidence>
<dbReference type="GO" id="GO:0016705">
    <property type="term" value="F:oxidoreductase activity, acting on paired donors, with incorporation or reduction of molecular oxygen"/>
    <property type="evidence" value="ECO:0007669"/>
    <property type="project" value="InterPro"/>
</dbReference>
<dbReference type="InterPro" id="IPR036396">
    <property type="entry name" value="Cyt_P450_sf"/>
</dbReference>
<evidence type="ECO:0000313" key="11">
    <source>
        <dbReference type="Proteomes" id="UP000233750"/>
    </source>
</evidence>
<keyword evidence="3 9" id="KW-0349">Heme</keyword>
<dbReference type="PANTHER" id="PTHR46696:SF1">
    <property type="entry name" value="CYTOCHROME P450 YJIB-RELATED"/>
    <property type="match status" value="1"/>
</dbReference>
<dbReference type="GO" id="GO:0020037">
    <property type="term" value="F:heme binding"/>
    <property type="evidence" value="ECO:0007669"/>
    <property type="project" value="InterPro"/>
</dbReference>
<dbReference type="GO" id="GO:0004497">
    <property type="term" value="F:monooxygenase activity"/>
    <property type="evidence" value="ECO:0007669"/>
    <property type="project" value="UniProtKB-KW"/>
</dbReference>
<name>A0A2N3WUU3_9PSEU</name>
<dbReference type="PANTHER" id="PTHR46696">
    <property type="entry name" value="P450, PUTATIVE (EUROFUNG)-RELATED"/>
    <property type="match status" value="1"/>
</dbReference>
<organism evidence="10 11">
    <name type="scientific">Amycolatopsis echigonensis</name>
    <dbReference type="NCBI Taxonomy" id="2576905"/>
    <lineage>
        <taxon>Bacteria</taxon>
        <taxon>Bacillati</taxon>
        <taxon>Actinomycetota</taxon>
        <taxon>Actinomycetes</taxon>
        <taxon>Pseudonocardiales</taxon>
        <taxon>Pseudonocardiaceae</taxon>
        <taxon>Amycolatopsis</taxon>
    </lineage>
</organism>
<dbReference type="PRINTS" id="PR00359">
    <property type="entry name" value="BP450"/>
</dbReference>
<gene>
    <name evidence="10" type="ORF">ATK30_8612</name>
</gene>
<accession>A0A2N3WUU3</accession>
<evidence type="ECO:0000256" key="4">
    <source>
        <dbReference type="ARBA" id="ARBA00022723"/>
    </source>
</evidence>